<reference evidence="2" key="1">
    <citation type="submission" date="2022-07" db="EMBL/GenBank/DDBJ databases">
        <title>Phylogenomic reconstructions and comparative analyses of Kickxellomycotina fungi.</title>
        <authorList>
            <person name="Reynolds N.K."/>
            <person name="Stajich J.E."/>
            <person name="Barry K."/>
            <person name="Grigoriev I.V."/>
            <person name="Crous P."/>
            <person name="Smith M.E."/>
        </authorList>
    </citation>
    <scope>NUCLEOTIDE SEQUENCE</scope>
    <source>
        <strain evidence="2">IMI 214461</strain>
    </source>
</reference>
<sequence>MEWLRNCINSLENGGLWLHHRLGLPGIFIVVVMSLCETAYCILHQLFDYSSCAETQINKHIRAHRLQAEQNSNEPEAKRVAIVTGANGGIGYETAMAIGRAGYTTILACRDVKRGQKALGELQKATGLTDTFKLMELDLASFSSIDRFATEFGKSHSQLHLLVCNAGMAFNHYDTTYDGLESQFGTNYVGHYMLINQLLDVLKKSEGARITIASSIAAAMVRSIDYSRVTDVWRFNRLINYSTSKLALLVYSHALARHLQGSGVTVNAFHPGLVTTGLYRNMTILALPGIHDLCKWMWLDQKTGSVTSVYLALSPDLNGKSGGYYAREQPTTTHPDALDLDVQDRLCKFTDILISTNTHAPKLLDSINTPTSSA</sequence>
<keyword evidence="1" id="KW-0560">Oxidoreductase</keyword>
<dbReference type="SUPFAM" id="SSF51735">
    <property type="entry name" value="NAD(P)-binding Rossmann-fold domains"/>
    <property type="match status" value="1"/>
</dbReference>
<organism evidence="2 3">
    <name type="scientific">Coemansia thaxteri</name>
    <dbReference type="NCBI Taxonomy" id="2663907"/>
    <lineage>
        <taxon>Eukaryota</taxon>
        <taxon>Fungi</taxon>
        <taxon>Fungi incertae sedis</taxon>
        <taxon>Zoopagomycota</taxon>
        <taxon>Kickxellomycotina</taxon>
        <taxon>Kickxellomycetes</taxon>
        <taxon>Kickxellales</taxon>
        <taxon>Kickxellaceae</taxon>
        <taxon>Coemansia</taxon>
    </lineage>
</organism>
<comment type="caution">
    <text evidence="2">The sequence shown here is derived from an EMBL/GenBank/DDBJ whole genome shotgun (WGS) entry which is preliminary data.</text>
</comment>
<proteinExistence type="predicted"/>
<name>A0A9W8EKH9_9FUNG</name>
<evidence type="ECO:0000256" key="1">
    <source>
        <dbReference type="ARBA" id="ARBA00023002"/>
    </source>
</evidence>
<accession>A0A9W8EKH9</accession>
<evidence type="ECO:0000313" key="3">
    <source>
        <dbReference type="Proteomes" id="UP001150907"/>
    </source>
</evidence>
<dbReference type="PRINTS" id="PR00081">
    <property type="entry name" value="GDHRDH"/>
</dbReference>
<dbReference type="Proteomes" id="UP001150907">
    <property type="component" value="Unassembled WGS sequence"/>
</dbReference>
<dbReference type="InterPro" id="IPR002347">
    <property type="entry name" value="SDR_fam"/>
</dbReference>
<protein>
    <submittedName>
        <fullName evidence="2">Uncharacterized protein</fullName>
    </submittedName>
</protein>
<dbReference type="InterPro" id="IPR036291">
    <property type="entry name" value="NAD(P)-bd_dom_sf"/>
</dbReference>
<gene>
    <name evidence="2" type="ORF">H4R26_001433</name>
</gene>
<dbReference type="EMBL" id="JANBQF010000064">
    <property type="protein sequence ID" value="KAJ2006350.1"/>
    <property type="molecule type" value="Genomic_DNA"/>
</dbReference>
<dbReference type="Gene3D" id="3.40.50.720">
    <property type="entry name" value="NAD(P)-binding Rossmann-like Domain"/>
    <property type="match status" value="1"/>
</dbReference>
<dbReference type="PANTHER" id="PTHR43157">
    <property type="entry name" value="PHOSPHATIDYLINOSITOL-GLYCAN BIOSYNTHESIS CLASS F PROTEIN-RELATED"/>
    <property type="match status" value="1"/>
</dbReference>
<dbReference type="OrthoDB" id="191139at2759"/>
<dbReference type="GO" id="GO:0016491">
    <property type="term" value="F:oxidoreductase activity"/>
    <property type="evidence" value="ECO:0007669"/>
    <property type="project" value="UniProtKB-KW"/>
</dbReference>
<evidence type="ECO:0000313" key="2">
    <source>
        <dbReference type="EMBL" id="KAJ2006350.1"/>
    </source>
</evidence>
<dbReference type="Pfam" id="PF00106">
    <property type="entry name" value="adh_short"/>
    <property type="match status" value="1"/>
</dbReference>
<dbReference type="PANTHER" id="PTHR43157:SF31">
    <property type="entry name" value="PHOSPHATIDYLINOSITOL-GLYCAN BIOSYNTHESIS CLASS F PROTEIN"/>
    <property type="match status" value="1"/>
</dbReference>
<keyword evidence="3" id="KW-1185">Reference proteome</keyword>
<dbReference type="AlphaFoldDB" id="A0A9W8EKH9"/>